<dbReference type="AlphaFoldDB" id="A0A4Q2D6Q6"/>
<evidence type="ECO:0000313" key="2">
    <source>
        <dbReference type="Proteomes" id="UP000290288"/>
    </source>
</evidence>
<organism evidence="1 2">
    <name type="scientific">Candolleomyces aberdarensis</name>
    <dbReference type="NCBI Taxonomy" id="2316362"/>
    <lineage>
        <taxon>Eukaryota</taxon>
        <taxon>Fungi</taxon>
        <taxon>Dikarya</taxon>
        <taxon>Basidiomycota</taxon>
        <taxon>Agaricomycotina</taxon>
        <taxon>Agaricomycetes</taxon>
        <taxon>Agaricomycetidae</taxon>
        <taxon>Agaricales</taxon>
        <taxon>Agaricineae</taxon>
        <taxon>Psathyrellaceae</taxon>
        <taxon>Candolleomyces</taxon>
    </lineage>
</organism>
<sequence>MKLCQSLRPRDFDLKALDEELTSMVLIHTLPNKYSHLVSLLLFLMDKLDKNTV</sequence>
<dbReference type="OrthoDB" id="3223501at2759"/>
<gene>
    <name evidence="1" type="ORF">EST38_g10709</name>
</gene>
<proteinExistence type="predicted"/>
<keyword evidence="2" id="KW-1185">Reference proteome</keyword>
<reference evidence="1 2" key="1">
    <citation type="submission" date="2019-01" db="EMBL/GenBank/DDBJ databases">
        <title>Draft genome sequence of Psathyrella aberdarensis IHI B618.</title>
        <authorList>
            <person name="Buettner E."/>
            <person name="Kellner H."/>
        </authorList>
    </citation>
    <scope>NUCLEOTIDE SEQUENCE [LARGE SCALE GENOMIC DNA]</scope>
    <source>
        <strain evidence="1 2">IHI B618</strain>
    </source>
</reference>
<dbReference type="Proteomes" id="UP000290288">
    <property type="component" value="Unassembled WGS sequence"/>
</dbReference>
<comment type="caution">
    <text evidence="1">The sequence shown here is derived from an EMBL/GenBank/DDBJ whole genome shotgun (WGS) entry which is preliminary data.</text>
</comment>
<dbReference type="EMBL" id="SDEE01000592">
    <property type="protein sequence ID" value="RXW15143.1"/>
    <property type="molecule type" value="Genomic_DNA"/>
</dbReference>
<protein>
    <submittedName>
        <fullName evidence="1">Uncharacterized protein</fullName>
    </submittedName>
</protein>
<evidence type="ECO:0000313" key="1">
    <source>
        <dbReference type="EMBL" id="RXW15143.1"/>
    </source>
</evidence>
<accession>A0A4Q2D6Q6</accession>
<name>A0A4Q2D6Q6_9AGAR</name>